<evidence type="ECO:0000313" key="1">
    <source>
        <dbReference type="EMBL" id="KAG5623299.1"/>
    </source>
</evidence>
<dbReference type="AlphaFoldDB" id="A0A9J6AG03"/>
<protein>
    <submittedName>
        <fullName evidence="1">Uncharacterized protein</fullName>
    </submittedName>
</protein>
<reference evidence="1 2" key="1">
    <citation type="submission" date="2020-09" db="EMBL/GenBank/DDBJ databases">
        <title>De no assembly of potato wild relative species, Solanum commersonii.</title>
        <authorList>
            <person name="Cho K."/>
        </authorList>
    </citation>
    <scope>NUCLEOTIDE SEQUENCE [LARGE SCALE GENOMIC DNA]</scope>
    <source>
        <strain evidence="1">LZ3.2</strain>
        <tissue evidence="1">Leaf</tissue>
    </source>
</reference>
<name>A0A9J6AG03_SOLCO</name>
<keyword evidence="2" id="KW-1185">Reference proteome</keyword>
<organism evidence="1 2">
    <name type="scientific">Solanum commersonii</name>
    <name type="common">Commerson's wild potato</name>
    <name type="synonym">Commerson's nightshade</name>
    <dbReference type="NCBI Taxonomy" id="4109"/>
    <lineage>
        <taxon>Eukaryota</taxon>
        <taxon>Viridiplantae</taxon>
        <taxon>Streptophyta</taxon>
        <taxon>Embryophyta</taxon>
        <taxon>Tracheophyta</taxon>
        <taxon>Spermatophyta</taxon>
        <taxon>Magnoliopsida</taxon>
        <taxon>eudicotyledons</taxon>
        <taxon>Gunneridae</taxon>
        <taxon>Pentapetalae</taxon>
        <taxon>asterids</taxon>
        <taxon>lamiids</taxon>
        <taxon>Solanales</taxon>
        <taxon>Solanaceae</taxon>
        <taxon>Solanoideae</taxon>
        <taxon>Solaneae</taxon>
        <taxon>Solanum</taxon>
    </lineage>
</organism>
<dbReference type="Proteomes" id="UP000824120">
    <property type="component" value="Chromosome 2"/>
</dbReference>
<gene>
    <name evidence="1" type="ORF">H5410_008517</name>
</gene>
<sequence length="67" mass="7188">MGTLSLTAAVATSIGTVTREGQVPSNRRIYLHKNANFGNSITWNGNPITHKKSKVFLSGKTQVTSLS</sequence>
<dbReference type="EMBL" id="JACXVP010000002">
    <property type="protein sequence ID" value="KAG5623299.1"/>
    <property type="molecule type" value="Genomic_DNA"/>
</dbReference>
<accession>A0A9J6AG03</accession>
<proteinExistence type="predicted"/>
<comment type="caution">
    <text evidence="1">The sequence shown here is derived from an EMBL/GenBank/DDBJ whole genome shotgun (WGS) entry which is preliminary data.</text>
</comment>
<evidence type="ECO:0000313" key="2">
    <source>
        <dbReference type="Proteomes" id="UP000824120"/>
    </source>
</evidence>